<evidence type="ECO:0000313" key="3">
    <source>
        <dbReference type="Proteomes" id="UP000193240"/>
    </source>
</evidence>
<accession>A0A1Y2LJX5</accession>
<feature type="region of interest" description="Disordered" evidence="1">
    <location>
        <begin position="1"/>
        <end position="55"/>
    </location>
</feature>
<reference evidence="2 3" key="1">
    <citation type="journal article" date="2017" name="Genome Announc.">
        <title>Genome sequence of the saprophytic ascomycete Epicoccum nigrum ICMP 19927 strain isolated from New Zealand.</title>
        <authorList>
            <person name="Fokin M."/>
            <person name="Fleetwood D."/>
            <person name="Weir B.S."/>
            <person name="Villas-Boas S.G."/>
        </authorList>
    </citation>
    <scope>NUCLEOTIDE SEQUENCE [LARGE SCALE GENOMIC DNA]</scope>
    <source>
        <strain evidence="2 3">ICMP 19927</strain>
    </source>
</reference>
<dbReference type="Proteomes" id="UP000193240">
    <property type="component" value="Unassembled WGS sequence"/>
</dbReference>
<proteinExistence type="predicted"/>
<evidence type="ECO:0000256" key="1">
    <source>
        <dbReference type="SAM" id="MobiDB-lite"/>
    </source>
</evidence>
<dbReference type="InParanoid" id="A0A1Y2LJX5"/>
<dbReference type="AlphaFoldDB" id="A0A1Y2LJX5"/>
<dbReference type="EMBL" id="KZ107865">
    <property type="protein sequence ID" value="OSS43477.1"/>
    <property type="molecule type" value="Genomic_DNA"/>
</dbReference>
<protein>
    <submittedName>
        <fullName evidence="2">Uncharacterized protein</fullName>
    </submittedName>
</protein>
<organism evidence="2 3">
    <name type="scientific">Epicoccum nigrum</name>
    <name type="common">Soil fungus</name>
    <name type="synonym">Epicoccum purpurascens</name>
    <dbReference type="NCBI Taxonomy" id="105696"/>
    <lineage>
        <taxon>Eukaryota</taxon>
        <taxon>Fungi</taxon>
        <taxon>Dikarya</taxon>
        <taxon>Ascomycota</taxon>
        <taxon>Pezizomycotina</taxon>
        <taxon>Dothideomycetes</taxon>
        <taxon>Pleosporomycetidae</taxon>
        <taxon>Pleosporales</taxon>
        <taxon>Pleosporineae</taxon>
        <taxon>Didymellaceae</taxon>
        <taxon>Epicoccum</taxon>
    </lineage>
</organism>
<sequence length="192" mass="21940">MKVHLRSKHTSYAPPATNNQERSYLASLAQKPRTEPQGSSDSDSHGRRGQVASEPQDAALAIKELEAQLLSAEEQLSEETKVSNSVVPTAPDWQTNPYLEHTQFQRCVSDMAWPTIREYVRPHPTAQLQYLQDAVKSTMLVYQHRVSSTSRWARIRVMQEHLNHIPTSPLQPYQGFDNHYSSVIVSIFTFFY</sequence>
<name>A0A1Y2LJX5_EPING</name>
<keyword evidence="3" id="KW-1185">Reference proteome</keyword>
<gene>
    <name evidence="2" type="ORF">B5807_11956</name>
</gene>
<evidence type="ECO:0000313" key="2">
    <source>
        <dbReference type="EMBL" id="OSS43477.1"/>
    </source>
</evidence>